<gene>
    <name evidence="10" type="ORF">ER308_13150</name>
</gene>
<feature type="domain" description="TRAP C4-dicarboxylate transport system permease DctM subunit" evidence="9">
    <location>
        <begin position="60"/>
        <end position="503"/>
    </location>
</feature>
<dbReference type="EMBL" id="CP036402">
    <property type="protein sequence ID" value="QBI20420.1"/>
    <property type="molecule type" value="Genomic_DNA"/>
</dbReference>
<keyword evidence="4 8" id="KW-0812">Transmembrane</keyword>
<feature type="transmembrane region" description="Helical" evidence="8">
    <location>
        <begin position="150"/>
        <end position="174"/>
    </location>
</feature>
<accession>A0A411YGP8</accession>
<feature type="transmembrane region" description="Helical" evidence="8">
    <location>
        <begin position="478"/>
        <end position="507"/>
    </location>
</feature>
<keyword evidence="5 8" id="KW-1133">Transmembrane helix</keyword>
<feature type="transmembrane region" description="Helical" evidence="8">
    <location>
        <begin position="440"/>
        <end position="466"/>
    </location>
</feature>
<dbReference type="PANTHER" id="PTHR33362">
    <property type="entry name" value="SIALIC ACID TRAP TRANSPORTER PERMEASE PROTEIN SIAT-RELATED"/>
    <property type="match status" value="1"/>
</dbReference>
<dbReference type="OrthoDB" id="9777699at2"/>
<dbReference type="GO" id="GO:0022857">
    <property type="term" value="F:transmembrane transporter activity"/>
    <property type="evidence" value="ECO:0007669"/>
    <property type="project" value="TreeGrafter"/>
</dbReference>
<evidence type="ECO:0000256" key="1">
    <source>
        <dbReference type="ARBA" id="ARBA00004429"/>
    </source>
</evidence>
<dbReference type="AlphaFoldDB" id="A0A411YGP8"/>
<feature type="region of interest" description="Disordered" evidence="7">
    <location>
        <begin position="261"/>
        <end position="295"/>
    </location>
</feature>
<keyword evidence="6 8" id="KW-0472">Membrane</keyword>
<feature type="transmembrane region" description="Helical" evidence="8">
    <location>
        <begin position="106"/>
        <end position="130"/>
    </location>
</feature>
<feature type="transmembrane region" description="Helical" evidence="8">
    <location>
        <begin position="222"/>
        <end position="250"/>
    </location>
</feature>
<feature type="transmembrane region" description="Helical" evidence="8">
    <location>
        <begin position="48"/>
        <end position="69"/>
    </location>
</feature>
<feature type="transmembrane region" description="Helical" evidence="8">
    <location>
        <begin position="298"/>
        <end position="320"/>
    </location>
</feature>
<name>A0A411YGP8_9ACTN</name>
<evidence type="ECO:0000259" key="9">
    <source>
        <dbReference type="Pfam" id="PF06808"/>
    </source>
</evidence>
<keyword evidence="11" id="KW-1185">Reference proteome</keyword>
<feature type="transmembrane region" description="Helical" evidence="8">
    <location>
        <begin position="75"/>
        <end position="94"/>
    </location>
</feature>
<evidence type="ECO:0000256" key="3">
    <source>
        <dbReference type="ARBA" id="ARBA00022519"/>
    </source>
</evidence>
<dbReference type="Pfam" id="PF06808">
    <property type="entry name" value="DctM"/>
    <property type="match status" value="1"/>
</dbReference>
<feature type="transmembrane region" description="Helical" evidence="8">
    <location>
        <begin position="398"/>
        <end position="428"/>
    </location>
</feature>
<feature type="region of interest" description="Disordered" evidence="7">
    <location>
        <begin position="1"/>
        <end position="26"/>
    </location>
</feature>
<protein>
    <submittedName>
        <fullName evidence="10">TRAP transporter large permease subunit</fullName>
    </submittedName>
</protein>
<keyword evidence="2" id="KW-1003">Cell membrane</keyword>
<feature type="transmembrane region" description="Helical" evidence="8">
    <location>
        <begin position="349"/>
        <end position="367"/>
    </location>
</feature>
<proteinExistence type="predicted"/>
<feature type="compositionally biased region" description="Basic and acidic residues" evidence="7">
    <location>
        <begin position="13"/>
        <end position="26"/>
    </location>
</feature>
<evidence type="ECO:0000256" key="5">
    <source>
        <dbReference type="ARBA" id="ARBA00022989"/>
    </source>
</evidence>
<dbReference type="Proteomes" id="UP000291469">
    <property type="component" value="Chromosome"/>
</dbReference>
<dbReference type="KEGG" id="erz:ER308_13150"/>
<comment type="subcellular location">
    <subcellularLocation>
        <location evidence="1">Cell inner membrane</location>
        <topology evidence="1">Multi-pass membrane protein</topology>
    </subcellularLocation>
</comment>
<evidence type="ECO:0000313" key="10">
    <source>
        <dbReference type="EMBL" id="QBI20420.1"/>
    </source>
</evidence>
<keyword evidence="3" id="KW-0997">Cell inner membrane</keyword>
<dbReference type="PANTHER" id="PTHR33362:SF5">
    <property type="entry name" value="C4-DICARBOXYLATE TRAP TRANSPORTER LARGE PERMEASE PROTEIN DCTM"/>
    <property type="match status" value="1"/>
</dbReference>
<evidence type="ECO:0000256" key="7">
    <source>
        <dbReference type="SAM" id="MobiDB-lite"/>
    </source>
</evidence>
<reference evidence="10 11" key="1">
    <citation type="submission" date="2019-01" db="EMBL/GenBank/DDBJ databases">
        <title>Egibacter rhizosphaerae EGI 80759T.</title>
        <authorList>
            <person name="Chen D.-D."/>
            <person name="Tian Y."/>
            <person name="Jiao J.-Y."/>
            <person name="Zhang X.-T."/>
            <person name="Zhang Y.-G."/>
            <person name="Zhang Y."/>
            <person name="Xiao M."/>
            <person name="Shu W.-S."/>
            <person name="Li W.-J."/>
        </authorList>
    </citation>
    <scope>NUCLEOTIDE SEQUENCE [LARGE SCALE GENOMIC DNA]</scope>
    <source>
        <strain evidence="10 11">EGI 80759</strain>
    </source>
</reference>
<evidence type="ECO:0000256" key="8">
    <source>
        <dbReference type="SAM" id="Phobius"/>
    </source>
</evidence>
<feature type="transmembrane region" description="Helical" evidence="8">
    <location>
        <begin position="195"/>
        <end position="216"/>
    </location>
</feature>
<feature type="compositionally biased region" description="Basic and acidic residues" evidence="7">
    <location>
        <begin position="275"/>
        <end position="292"/>
    </location>
</feature>
<evidence type="ECO:0000256" key="2">
    <source>
        <dbReference type="ARBA" id="ARBA00022475"/>
    </source>
</evidence>
<evidence type="ECO:0000313" key="11">
    <source>
        <dbReference type="Proteomes" id="UP000291469"/>
    </source>
</evidence>
<dbReference type="InterPro" id="IPR010656">
    <property type="entry name" value="DctM"/>
</dbReference>
<evidence type="ECO:0000256" key="4">
    <source>
        <dbReference type="ARBA" id="ARBA00022692"/>
    </source>
</evidence>
<dbReference type="GO" id="GO:0005886">
    <property type="term" value="C:plasma membrane"/>
    <property type="evidence" value="ECO:0007669"/>
    <property type="project" value="UniProtKB-SubCell"/>
</dbReference>
<sequence length="512" mass="53407">MVGARDHARRPRAPRDRARETPGSRRAAGLDRVGRLDRLRRGSGHPGVAVEWPLLLAAFLGALIILLLLRVPVAIALLGVNLVGVVWLFGWDAGTRQLVLSVQGGLSTFVLSPVPLFILMGEVLMASGLASRALSAVERSMGRLPGRLGLVTTAGGTLFGILSGSTLANTALLGKAFLPQMLREGYGVRYGMGSILASGGLAMIIPPSALAVVWGATAGVAIGPLLIGGLLPGLLMAVNYAIVLIGWSWLAGRRSRRSAPVVATEGATEGATVEGRVERSGDQEATRDHETPDAPPSLLVDVAPLALLIALVLGLIFFGVATPTESAAAGAVGSVVLAAAYRRLGRATMWSALVGSAKVSAVIFFILAGSDVYSRIMSFSGATSGVIGALLDVDAGPIVTLILMQVAVVLLGLFLEQISIMLVTLPFFMPVVEAMGWHPVWFGIIMLINLQIALTTPPFGMSLFVMKGVAPRGVKLTDVYLAAVPFVLADVVAIALLILVPGIALWLPELML</sequence>
<evidence type="ECO:0000256" key="6">
    <source>
        <dbReference type="ARBA" id="ARBA00023136"/>
    </source>
</evidence>
<dbReference type="InterPro" id="IPR004681">
    <property type="entry name" value="TRAP_DctM"/>
</dbReference>
<organism evidence="10 11">
    <name type="scientific">Egibacter rhizosphaerae</name>
    <dbReference type="NCBI Taxonomy" id="1670831"/>
    <lineage>
        <taxon>Bacteria</taxon>
        <taxon>Bacillati</taxon>
        <taxon>Actinomycetota</taxon>
        <taxon>Nitriliruptoria</taxon>
        <taxon>Egibacterales</taxon>
        <taxon>Egibacteraceae</taxon>
        <taxon>Egibacter</taxon>
    </lineage>
</organism>